<dbReference type="InterPro" id="IPR001254">
    <property type="entry name" value="Trypsin_dom"/>
</dbReference>
<keyword evidence="4 7" id="KW-0720">Serine protease</keyword>
<organism evidence="9 10">
    <name type="scientific">Engystomops pustulosus</name>
    <name type="common">Tungara frog</name>
    <name type="synonym">Physalaemus pustulosus</name>
    <dbReference type="NCBI Taxonomy" id="76066"/>
    <lineage>
        <taxon>Eukaryota</taxon>
        <taxon>Metazoa</taxon>
        <taxon>Chordata</taxon>
        <taxon>Craniata</taxon>
        <taxon>Vertebrata</taxon>
        <taxon>Euteleostomi</taxon>
        <taxon>Amphibia</taxon>
        <taxon>Batrachia</taxon>
        <taxon>Anura</taxon>
        <taxon>Neobatrachia</taxon>
        <taxon>Hyloidea</taxon>
        <taxon>Leptodactylidae</taxon>
        <taxon>Leiuperinae</taxon>
        <taxon>Engystomops</taxon>
    </lineage>
</organism>
<dbReference type="SUPFAM" id="SSF50494">
    <property type="entry name" value="Trypsin-like serine proteases"/>
    <property type="match status" value="1"/>
</dbReference>
<dbReference type="AlphaFoldDB" id="A0AAV7D7M2"/>
<evidence type="ECO:0000256" key="4">
    <source>
        <dbReference type="ARBA" id="ARBA00022825"/>
    </source>
</evidence>
<evidence type="ECO:0000256" key="1">
    <source>
        <dbReference type="ARBA" id="ARBA00022670"/>
    </source>
</evidence>
<proteinExistence type="predicted"/>
<dbReference type="PRINTS" id="PR00722">
    <property type="entry name" value="CHYMOTRYPSIN"/>
</dbReference>
<reference evidence="9" key="1">
    <citation type="thesis" date="2020" institute="ProQuest LLC" country="789 East Eisenhower Parkway, Ann Arbor, MI, USA">
        <title>Comparative Genomics and Chromosome Evolution.</title>
        <authorList>
            <person name="Mudd A.B."/>
        </authorList>
    </citation>
    <scope>NUCLEOTIDE SEQUENCE</scope>
    <source>
        <strain evidence="9">237g6f4</strain>
        <tissue evidence="9">Blood</tissue>
    </source>
</reference>
<gene>
    <name evidence="9" type="ORF">GDO81_000841</name>
</gene>
<dbReference type="FunFam" id="2.40.10.10:FF:000003">
    <property type="entry name" value="Transmembrane serine protease 3"/>
    <property type="match status" value="1"/>
</dbReference>
<protein>
    <recommendedName>
        <fullName evidence="8">Peptidase S1 domain-containing protein</fullName>
    </recommendedName>
</protein>
<keyword evidence="5" id="KW-0106">Calcium</keyword>
<dbReference type="PANTHER" id="PTHR24252:SF28">
    <property type="entry name" value="TRANSMEMBRANE PROTEASE SERINE 11C ISOFORM X1"/>
    <property type="match status" value="1"/>
</dbReference>
<keyword evidence="3 7" id="KW-0378">Hydrolase</keyword>
<dbReference type="Proteomes" id="UP000824782">
    <property type="component" value="Unassembled WGS sequence"/>
</dbReference>
<keyword evidence="1 7" id="KW-0645">Protease</keyword>
<dbReference type="PROSITE" id="PS50240">
    <property type="entry name" value="TRYPSIN_DOM"/>
    <property type="match status" value="1"/>
</dbReference>
<dbReference type="CDD" id="cd00190">
    <property type="entry name" value="Tryp_SPc"/>
    <property type="match status" value="1"/>
</dbReference>
<keyword evidence="2" id="KW-0479">Metal-binding</keyword>
<dbReference type="GO" id="GO:0006508">
    <property type="term" value="P:proteolysis"/>
    <property type="evidence" value="ECO:0007669"/>
    <property type="project" value="UniProtKB-KW"/>
</dbReference>
<evidence type="ECO:0000256" key="2">
    <source>
        <dbReference type="ARBA" id="ARBA00022723"/>
    </source>
</evidence>
<evidence type="ECO:0000313" key="10">
    <source>
        <dbReference type="Proteomes" id="UP000824782"/>
    </source>
</evidence>
<name>A0AAV7D7M2_ENGPU</name>
<keyword evidence="6" id="KW-1015">Disulfide bond</keyword>
<dbReference type="EMBL" id="WNYA01000001">
    <property type="protein sequence ID" value="KAG8593457.1"/>
    <property type="molecule type" value="Genomic_DNA"/>
</dbReference>
<keyword evidence="10" id="KW-1185">Reference proteome</keyword>
<dbReference type="GO" id="GO:0004252">
    <property type="term" value="F:serine-type endopeptidase activity"/>
    <property type="evidence" value="ECO:0007669"/>
    <property type="project" value="InterPro"/>
</dbReference>
<dbReference type="Pfam" id="PF00089">
    <property type="entry name" value="Trypsin"/>
    <property type="match status" value="1"/>
</dbReference>
<evidence type="ECO:0000256" key="3">
    <source>
        <dbReference type="ARBA" id="ARBA00022801"/>
    </source>
</evidence>
<comment type="caution">
    <text evidence="9">The sequence shown here is derived from an EMBL/GenBank/DDBJ whole genome shotgun (WGS) entry which is preliminary data.</text>
</comment>
<dbReference type="PROSITE" id="PS00134">
    <property type="entry name" value="TRYPSIN_HIS"/>
    <property type="match status" value="1"/>
</dbReference>
<dbReference type="PROSITE" id="PS00135">
    <property type="entry name" value="TRYPSIN_SER"/>
    <property type="match status" value="1"/>
</dbReference>
<evidence type="ECO:0000313" key="9">
    <source>
        <dbReference type="EMBL" id="KAG8593457.1"/>
    </source>
</evidence>
<dbReference type="PANTHER" id="PTHR24252">
    <property type="entry name" value="ACROSIN-RELATED"/>
    <property type="match status" value="1"/>
</dbReference>
<dbReference type="InterPro" id="IPR009003">
    <property type="entry name" value="Peptidase_S1_PA"/>
</dbReference>
<evidence type="ECO:0000256" key="6">
    <source>
        <dbReference type="ARBA" id="ARBA00023157"/>
    </source>
</evidence>
<sequence length="255" mass="27642">MNSHHTHNACCRERTARTLHISRIVGGTAAALGSWPWQASLHFNGNHKCGASIISNNWLVTAAHCFSSSKNVNSWTVVLGTVFLRTGSGLQLQNIIIHENYTSGEYQNDIALLQLSSPISFTHYIQPVCLPDTLDIFAVNSSCYVTGWGALTEGGILSSSLQQAELKIINSTSCSSYQVYGYLMKPSMICAGYLTGKIDSCQGDSGGPLVALQSNNRWSLIGIVSFGYGCALPMKPGVYTKVTYFRSWITQMAGV</sequence>
<dbReference type="SMART" id="SM00020">
    <property type="entry name" value="Tryp_SPc"/>
    <property type="match status" value="1"/>
</dbReference>
<dbReference type="InterPro" id="IPR043504">
    <property type="entry name" value="Peptidase_S1_PA_chymotrypsin"/>
</dbReference>
<dbReference type="InterPro" id="IPR001314">
    <property type="entry name" value="Peptidase_S1A"/>
</dbReference>
<evidence type="ECO:0000259" key="8">
    <source>
        <dbReference type="PROSITE" id="PS50240"/>
    </source>
</evidence>
<evidence type="ECO:0000256" key="7">
    <source>
        <dbReference type="RuleBase" id="RU363034"/>
    </source>
</evidence>
<feature type="domain" description="Peptidase S1" evidence="8">
    <location>
        <begin position="24"/>
        <end position="254"/>
    </location>
</feature>
<dbReference type="Gene3D" id="2.40.10.10">
    <property type="entry name" value="Trypsin-like serine proteases"/>
    <property type="match status" value="2"/>
</dbReference>
<dbReference type="InterPro" id="IPR033116">
    <property type="entry name" value="TRYPSIN_SER"/>
</dbReference>
<dbReference type="GO" id="GO:0046872">
    <property type="term" value="F:metal ion binding"/>
    <property type="evidence" value="ECO:0007669"/>
    <property type="project" value="UniProtKB-KW"/>
</dbReference>
<dbReference type="InterPro" id="IPR018114">
    <property type="entry name" value="TRYPSIN_HIS"/>
</dbReference>
<evidence type="ECO:0000256" key="5">
    <source>
        <dbReference type="ARBA" id="ARBA00022837"/>
    </source>
</evidence>
<accession>A0AAV7D7M2</accession>